<dbReference type="GO" id="GO:0046872">
    <property type="term" value="F:metal ion binding"/>
    <property type="evidence" value="ECO:0007669"/>
    <property type="project" value="UniProtKB-KW"/>
</dbReference>
<keyword evidence="2" id="KW-0479">Metal-binding</keyword>
<dbReference type="GO" id="GO:0004519">
    <property type="term" value="F:endonuclease activity"/>
    <property type="evidence" value="ECO:0007669"/>
    <property type="project" value="UniProtKB-KW"/>
</dbReference>
<protein>
    <submittedName>
        <fullName evidence="7">S1/P1 nuclease</fullName>
    </submittedName>
</protein>
<dbReference type="EMBL" id="VKAD01000003">
    <property type="protein sequence ID" value="TXR51480.1"/>
    <property type="molecule type" value="Genomic_DNA"/>
</dbReference>
<dbReference type="PANTHER" id="PTHR33146:SF26">
    <property type="entry name" value="ENDONUCLEASE 4"/>
    <property type="match status" value="1"/>
</dbReference>
<comment type="caution">
    <text evidence="7">The sequence shown here is derived from an EMBL/GenBank/DDBJ whole genome shotgun (WGS) entry which is preliminary data.</text>
</comment>
<evidence type="ECO:0000256" key="5">
    <source>
        <dbReference type="ARBA" id="ARBA00023157"/>
    </source>
</evidence>
<evidence type="ECO:0000256" key="6">
    <source>
        <dbReference type="ARBA" id="ARBA00023180"/>
    </source>
</evidence>
<dbReference type="Gene3D" id="1.10.575.10">
    <property type="entry name" value="P1 Nuclease"/>
    <property type="match status" value="1"/>
</dbReference>
<keyword evidence="6" id="KW-0325">Glycoprotein</keyword>
<dbReference type="InterPro" id="IPR008947">
    <property type="entry name" value="PLipase_C/P1_nuclease_dom_sf"/>
</dbReference>
<evidence type="ECO:0000256" key="4">
    <source>
        <dbReference type="ARBA" id="ARBA00022801"/>
    </source>
</evidence>
<evidence type="ECO:0000256" key="2">
    <source>
        <dbReference type="ARBA" id="ARBA00022723"/>
    </source>
</evidence>
<organism evidence="7 8">
    <name type="scientific">Reinekea thalattae</name>
    <dbReference type="NCBI Taxonomy" id="2593301"/>
    <lineage>
        <taxon>Bacteria</taxon>
        <taxon>Pseudomonadati</taxon>
        <taxon>Pseudomonadota</taxon>
        <taxon>Gammaproteobacteria</taxon>
        <taxon>Oceanospirillales</taxon>
        <taxon>Saccharospirillaceae</taxon>
        <taxon>Reinekea</taxon>
    </lineage>
</organism>
<keyword evidence="1" id="KW-0540">Nuclease</keyword>
<keyword evidence="3" id="KW-0255">Endonuclease</keyword>
<dbReference type="SUPFAM" id="SSF48537">
    <property type="entry name" value="Phospholipase C/P1 nuclease"/>
    <property type="match status" value="1"/>
</dbReference>
<evidence type="ECO:0000256" key="1">
    <source>
        <dbReference type="ARBA" id="ARBA00022722"/>
    </source>
</evidence>
<dbReference type="CDD" id="cd11010">
    <property type="entry name" value="S1-P1_nuclease"/>
    <property type="match status" value="1"/>
</dbReference>
<keyword evidence="8" id="KW-1185">Reference proteome</keyword>
<dbReference type="Proteomes" id="UP000321764">
    <property type="component" value="Unassembled WGS sequence"/>
</dbReference>
<dbReference type="GO" id="GO:0003676">
    <property type="term" value="F:nucleic acid binding"/>
    <property type="evidence" value="ECO:0007669"/>
    <property type="project" value="InterPro"/>
</dbReference>
<dbReference type="InterPro" id="IPR003154">
    <property type="entry name" value="S1/P1nuclease"/>
</dbReference>
<dbReference type="GO" id="GO:0016788">
    <property type="term" value="F:hydrolase activity, acting on ester bonds"/>
    <property type="evidence" value="ECO:0007669"/>
    <property type="project" value="InterPro"/>
</dbReference>
<name>A0A5C8Z3H5_9GAMM</name>
<evidence type="ECO:0000313" key="7">
    <source>
        <dbReference type="EMBL" id="TXR51480.1"/>
    </source>
</evidence>
<keyword evidence="4" id="KW-0378">Hydrolase</keyword>
<proteinExistence type="predicted"/>
<dbReference type="Pfam" id="PF02265">
    <property type="entry name" value="S1-P1_nuclease"/>
    <property type="match status" value="1"/>
</dbReference>
<sequence>MAWCTDRRQLCFHWLSGRKAQSQRVIAALGLSLAPALFAFEQSGHQMVAQLMIPYLNSGAQAEMQRLLGDNWQRSLVRNAASVEAEMTRPSKPHLRALQFTLFDVDDEGFDPAKHCPNAVCSVGAILESEQVLQISSYSVREKREALQYLMHYTLELHIPMNSGLIRDEGGQKIFLDGESLQPINLSFIWNYDLYRRLDAHWFGFAQELYREMRAMEDLDSWVESDRPQDWAYETNRIAVEQAYPLAAEGRYSAELMNEGQKILELQLMKAAYRTAFLLNKMHPEPTELMTQEDSE</sequence>
<dbReference type="GO" id="GO:0006308">
    <property type="term" value="P:DNA catabolic process"/>
    <property type="evidence" value="ECO:0007669"/>
    <property type="project" value="InterPro"/>
</dbReference>
<dbReference type="RefSeq" id="WP_281289430.1">
    <property type="nucleotide sequence ID" value="NZ_VKAD01000003.1"/>
</dbReference>
<dbReference type="PANTHER" id="PTHR33146">
    <property type="entry name" value="ENDONUCLEASE 4"/>
    <property type="match status" value="1"/>
</dbReference>
<gene>
    <name evidence="7" type="ORF">FME95_13240</name>
</gene>
<evidence type="ECO:0000256" key="3">
    <source>
        <dbReference type="ARBA" id="ARBA00022759"/>
    </source>
</evidence>
<reference evidence="7 8" key="1">
    <citation type="submission" date="2019-07" db="EMBL/GenBank/DDBJ databases">
        <title>Reinekea sp. strain SSH23 genome sequencing and assembly.</title>
        <authorList>
            <person name="Kim I."/>
        </authorList>
    </citation>
    <scope>NUCLEOTIDE SEQUENCE [LARGE SCALE GENOMIC DNA]</scope>
    <source>
        <strain evidence="7 8">SSH23</strain>
    </source>
</reference>
<dbReference type="AlphaFoldDB" id="A0A5C8Z3H5"/>
<evidence type="ECO:0000313" key="8">
    <source>
        <dbReference type="Proteomes" id="UP000321764"/>
    </source>
</evidence>
<keyword evidence="5" id="KW-1015">Disulfide bond</keyword>
<accession>A0A5C8Z3H5</accession>